<dbReference type="Pfam" id="PF23223">
    <property type="entry name" value="zf-C2H2_ZNF462"/>
    <property type="match status" value="1"/>
</dbReference>
<comment type="caution">
    <text evidence="2">The sequence shown here is derived from an EMBL/GenBank/DDBJ whole genome shotgun (WGS) entry which is preliminary data.</text>
</comment>
<gene>
    <name evidence="2" type="ORF">CK820_G0027241</name>
</gene>
<accession>A0A2J8LPL2</accession>
<dbReference type="Proteomes" id="UP000236370">
    <property type="component" value="Unassembled WGS sequence"/>
</dbReference>
<sequence>MEVLQCDGCDFRAPSYEDLKVHIQDVHTAFLQPTDVAEDNVNEPRCGSMNASNQTEVEFSSIKDEFAIAEDLSGQNATALGTGGYYGHSPGYYAFWSLRRGAKDQGEESG</sequence>
<evidence type="ECO:0000313" key="3">
    <source>
        <dbReference type="Proteomes" id="UP000236370"/>
    </source>
</evidence>
<reference evidence="2 3" key="1">
    <citation type="submission" date="2017-12" db="EMBL/GenBank/DDBJ databases">
        <title>High-resolution comparative analysis of great ape genomes.</title>
        <authorList>
            <person name="Pollen A."/>
            <person name="Hastie A."/>
            <person name="Hormozdiari F."/>
            <person name="Dougherty M."/>
            <person name="Liu R."/>
            <person name="Chaisson M."/>
            <person name="Hoppe E."/>
            <person name="Hill C."/>
            <person name="Pang A."/>
            <person name="Hillier L."/>
            <person name="Baker C."/>
            <person name="Armstrong J."/>
            <person name="Shendure J."/>
            <person name="Paten B."/>
            <person name="Wilson R."/>
            <person name="Chao H."/>
            <person name="Schneider V."/>
            <person name="Ventura M."/>
            <person name="Kronenberg Z."/>
            <person name="Murali S."/>
            <person name="Gordon D."/>
            <person name="Cantsilieris S."/>
            <person name="Munson K."/>
            <person name="Nelson B."/>
            <person name="Raja A."/>
            <person name="Underwood J."/>
            <person name="Diekhans M."/>
            <person name="Fiddes I."/>
            <person name="Haussler D."/>
            <person name="Eichler E."/>
        </authorList>
    </citation>
    <scope>NUCLEOTIDE SEQUENCE [LARGE SCALE GENOMIC DNA]</scope>
    <source>
        <strain evidence="2">Yerkes chimp pedigree #C0471</strain>
    </source>
</reference>
<organism evidence="2 3">
    <name type="scientific">Pan troglodytes</name>
    <name type="common">Chimpanzee</name>
    <dbReference type="NCBI Taxonomy" id="9598"/>
    <lineage>
        <taxon>Eukaryota</taxon>
        <taxon>Metazoa</taxon>
        <taxon>Chordata</taxon>
        <taxon>Craniata</taxon>
        <taxon>Vertebrata</taxon>
        <taxon>Euteleostomi</taxon>
        <taxon>Mammalia</taxon>
        <taxon>Eutheria</taxon>
        <taxon>Euarchontoglires</taxon>
        <taxon>Primates</taxon>
        <taxon>Haplorrhini</taxon>
        <taxon>Catarrhini</taxon>
        <taxon>Hominidae</taxon>
        <taxon>Pan</taxon>
    </lineage>
</organism>
<evidence type="ECO:0000313" key="2">
    <source>
        <dbReference type="EMBL" id="PNI49201.1"/>
    </source>
</evidence>
<name>A0A2J8LPL2_PANTR</name>
<feature type="domain" description="ZNF462 N-terminal C2H2 zinc finger" evidence="1">
    <location>
        <begin position="1"/>
        <end position="31"/>
    </location>
</feature>
<dbReference type="InterPro" id="IPR057830">
    <property type="entry name" value="Znf_C2H2_ZNF462_N"/>
</dbReference>
<protein>
    <submittedName>
        <fullName evidence="2">ZNF462 isoform 12</fullName>
    </submittedName>
</protein>
<proteinExistence type="predicted"/>
<dbReference type="EMBL" id="NBAG03000281">
    <property type="protein sequence ID" value="PNI49201.1"/>
    <property type="molecule type" value="Genomic_DNA"/>
</dbReference>
<evidence type="ECO:0000259" key="1">
    <source>
        <dbReference type="Pfam" id="PF23223"/>
    </source>
</evidence>
<feature type="non-terminal residue" evidence="2">
    <location>
        <position position="110"/>
    </location>
</feature>
<dbReference type="AlphaFoldDB" id="A0A2J8LPL2"/>